<keyword evidence="9" id="KW-1185">Reference proteome</keyword>
<name>A0AA47NP51_MERPO</name>
<dbReference type="PANTHER" id="PTHR14482">
    <property type="entry name" value="CHROMOSOME 12 ORF 43 HOMOLOG"/>
    <property type="match status" value="1"/>
</dbReference>
<dbReference type="GO" id="GO:0005635">
    <property type="term" value="C:nuclear envelope"/>
    <property type="evidence" value="ECO:0007669"/>
    <property type="project" value="UniProtKB-SubCell"/>
</dbReference>
<gene>
    <name evidence="8" type="ORF">N1851_033855</name>
</gene>
<protein>
    <recommendedName>
        <fullName evidence="3">Protein CUSTOS</fullName>
    </recommendedName>
</protein>
<feature type="compositionally biased region" description="Basic and acidic residues" evidence="7">
    <location>
        <begin position="200"/>
        <end position="220"/>
    </location>
</feature>
<keyword evidence="6" id="KW-0539">Nucleus</keyword>
<dbReference type="InterPro" id="IPR026694">
    <property type="entry name" value="CUSTOS"/>
</dbReference>
<feature type="compositionally biased region" description="Acidic residues" evidence="7">
    <location>
        <begin position="10"/>
        <end position="23"/>
    </location>
</feature>
<dbReference type="GO" id="GO:0060061">
    <property type="term" value="P:Spemann organizer formation"/>
    <property type="evidence" value="ECO:0007669"/>
    <property type="project" value="TreeGrafter"/>
</dbReference>
<dbReference type="PANTHER" id="PTHR14482:SF0">
    <property type="entry name" value="PROTEIN CUSTOS"/>
    <property type="match status" value="1"/>
</dbReference>
<comment type="subcellular location">
    <subcellularLocation>
        <location evidence="1">Nucleus envelope</location>
    </subcellularLocation>
</comment>
<dbReference type="Pfam" id="PF23999">
    <property type="entry name" value="CUSTOS"/>
    <property type="match status" value="1"/>
</dbReference>
<evidence type="ECO:0000256" key="4">
    <source>
        <dbReference type="ARBA" id="ARBA00022473"/>
    </source>
</evidence>
<feature type="region of interest" description="Disordered" evidence="7">
    <location>
        <begin position="250"/>
        <end position="280"/>
    </location>
</feature>
<evidence type="ECO:0000313" key="8">
    <source>
        <dbReference type="EMBL" id="KAK0131452.1"/>
    </source>
</evidence>
<dbReference type="GO" id="GO:0016055">
    <property type="term" value="P:Wnt signaling pathway"/>
    <property type="evidence" value="ECO:0007669"/>
    <property type="project" value="UniProtKB-KW"/>
</dbReference>
<feature type="region of interest" description="Disordered" evidence="7">
    <location>
        <begin position="118"/>
        <end position="227"/>
    </location>
</feature>
<organism evidence="8 9">
    <name type="scientific">Merluccius polli</name>
    <name type="common">Benguela hake</name>
    <name type="synonym">Merluccius cadenati</name>
    <dbReference type="NCBI Taxonomy" id="89951"/>
    <lineage>
        <taxon>Eukaryota</taxon>
        <taxon>Metazoa</taxon>
        <taxon>Chordata</taxon>
        <taxon>Craniata</taxon>
        <taxon>Vertebrata</taxon>
        <taxon>Euteleostomi</taxon>
        <taxon>Actinopterygii</taxon>
        <taxon>Neopterygii</taxon>
        <taxon>Teleostei</taxon>
        <taxon>Neoteleostei</taxon>
        <taxon>Acanthomorphata</taxon>
        <taxon>Zeiogadaria</taxon>
        <taxon>Gadariae</taxon>
        <taxon>Gadiformes</taxon>
        <taxon>Gadoidei</taxon>
        <taxon>Merlucciidae</taxon>
        <taxon>Merluccius</taxon>
    </lineage>
</organism>
<feature type="region of interest" description="Disordered" evidence="7">
    <location>
        <begin position="1"/>
        <end position="51"/>
    </location>
</feature>
<feature type="compositionally biased region" description="Basic residues" evidence="7">
    <location>
        <begin position="262"/>
        <end position="272"/>
    </location>
</feature>
<evidence type="ECO:0000256" key="3">
    <source>
        <dbReference type="ARBA" id="ARBA00013465"/>
    </source>
</evidence>
<dbReference type="EMBL" id="JAOPHQ010006544">
    <property type="protein sequence ID" value="KAK0131452.1"/>
    <property type="molecule type" value="Genomic_DNA"/>
</dbReference>
<dbReference type="AlphaFoldDB" id="A0AA47NP51"/>
<evidence type="ECO:0000256" key="6">
    <source>
        <dbReference type="ARBA" id="ARBA00023242"/>
    </source>
</evidence>
<comment type="similarity">
    <text evidence="2">Belongs to the CUSTOS family.</text>
</comment>
<evidence type="ECO:0000256" key="5">
    <source>
        <dbReference type="ARBA" id="ARBA00022687"/>
    </source>
</evidence>
<feature type="compositionally biased region" description="Basic and acidic residues" evidence="7">
    <location>
        <begin position="24"/>
        <end position="44"/>
    </location>
</feature>
<evidence type="ECO:0000256" key="2">
    <source>
        <dbReference type="ARBA" id="ARBA00008632"/>
    </source>
</evidence>
<evidence type="ECO:0000313" key="9">
    <source>
        <dbReference type="Proteomes" id="UP001174136"/>
    </source>
</evidence>
<dbReference type="GO" id="GO:0030178">
    <property type="term" value="P:negative regulation of Wnt signaling pathway"/>
    <property type="evidence" value="ECO:0007669"/>
    <property type="project" value="TreeGrafter"/>
</dbReference>
<accession>A0AA47NP51</accession>
<comment type="caution">
    <text evidence="8">The sequence shown here is derived from an EMBL/GenBank/DDBJ whole genome shotgun (WGS) entry which is preliminary data.</text>
</comment>
<proteinExistence type="inferred from homology"/>
<sequence length="280" mass="31059">MAASVKEAFDGSDESNSSEDEDLEKFKEAVWDGGGTKKTDEGHNHPKPTRRLVVSDHQHDCNELQVTPEFRAHVAKKLEHMLDGFISEKPAGAVSHESSSTLEGDDLGFKLFATSIPGQRVDDTPCPVKRRPIPSSSESDNEMEMRIREAAVSVKDLLPPPLTAGEVMVDIKNPTEQSQEDETESPATQKKKKKGKMKATGKEESVAADFEEQKGQETTHKNVKHRVKTTSAKYVSDKSSLQSWEACGDLEENKQEGSSQAKVKRKRKRKRKAVDESTEV</sequence>
<reference evidence="8" key="1">
    <citation type="journal article" date="2023" name="Front. Mar. Sci.">
        <title>A new Merluccius polli reference genome to investigate the effects of global change in West African waters.</title>
        <authorList>
            <person name="Mateo J.L."/>
            <person name="Blanco-Fernandez C."/>
            <person name="Garcia-Vazquez E."/>
            <person name="Machado-Schiaffino G."/>
        </authorList>
    </citation>
    <scope>NUCLEOTIDE SEQUENCE</scope>
    <source>
        <strain evidence="8">C29</strain>
        <tissue evidence="8">Fin</tissue>
    </source>
</reference>
<evidence type="ECO:0000256" key="1">
    <source>
        <dbReference type="ARBA" id="ARBA00004259"/>
    </source>
</evidence>
<evidence type="ECO:0000256" key="7">
    <source>
        <dbReference type="SAM" id="MobiDB-lite"/>
    </source>
</evidence>
<keyword evidence="5" id="KW-0879">Wnt signaling pathway</keyword>
<feature type="compositionally biased region" description="Basic residues" evidence="7">
    <location>
        <begin position="189"/>
        <end position="199"/>
    </location>
</feature>
<dbReference type="Proteomes" id="UP001174136">
    <property type="component" value="Unassembled WGS sequence"/>
</dbReference>
<keyword evidence="4" id="KW-0217">Developmental protein</keyword>